<keyword evidence="2 6" id="KW-0812">Transmembrane</keyword>
<evidence type="ECO:0000256" key="4">
    <source>
        <dbReference type="ARBA" id="ARBA00023136"/>
    </source>
</evidence>
<feature type="transmembrane region" description="Helical" evidence="6">
    <location>
        <begin position="224"/>
        <end position="242"/>
    </location>
</feature>
<dbReference type="OrthoDB" id="294541at2759"/>
<feature type="transmembrane region" description="Helical" evidence="6">
    <location>
        <begin position="430"/>
        <end position="451"/>
    </location>
</feature>
<dbReference type="GO" id="GO:0016020">
    <property type="term" value="C:membrane"/>
    <property type="evidence" value="ECO:0007669"/>
    <property type="project" value="UniProtKB-SubCell"/>
</dbReference>
<feature type="transmembrane region" description="Helical" evidence="6">
    <location>
        <begin position="386"/>
        <end position="410"/>
    </location>
</feature>
<feature type="compositionally biased region" description="Low complexity" evidence="5">
    <location>
        <begin position="84"/>
        <end position="95"/>
    </location>
</feature>
<dbReference type="EMBL" id="MCFH01000009">
    <property type="protein sequence ID" value="ORX55270.1"/>
    <property type="molecule type" value="Genomic_DNA"/>
</dbReference>
<evidence type="ECO:0000256" key="6">
    <source>
        <dbReference type="SAM" id="Phobius"/>
    </source>
</evidence>
<dbReference type="AlphaFoldDB" id="A0A1Y1VGJ8"/>
<feature type="compositionally biased region" description="Basic and acidic residues" evidence="5">
    <location>
        <begin position="807"/>
        <end position="816"/>
    </location>
</feature>
<reference evidence="8 9" key="2">
    <citation type="submission" date="2016-08" db="EMBL/GenBank/DDBJ databases">
        <title>Pervasive Adenine N6-methylation of Active Genes in Fungi.</title>
        <authorList>
            <consortium name="DOE Joint Genome Institute"/>
            <person name="Mondo S.J."/>
            <person name="Dannebaum R.O."/>
            <person name="Kuo R.C."/>
            <person name="Labutti K."/>
            <person name="Haridas S."/>
            <person name="Kuo A."/>
            <person name="Salamov A."/>
            <person name="Ahrendt S.R."/>
            <person name="Lipzen A."/>
            <person name="Sullivan W."/>
            <person name="Andreopoulos W.B."/>
            <person name="Clum A."/>
            <person name="Lindquist E."/>
            <person name="Daum C."/>
            <person name="Ramamoorthy G.K."/>
            <person name="Gryganskyi A."/>
            <person name="Culley D."/>
            <person name="Magnuson J.K."/>
            <person name="James T.Y."/>
            <person name="O'Malley M.A."/>
            <person name="Stajich J.E."/>
            <person name="Spatafora J.W."/>
            <person name="Visel A."/>
            <person name="Grigoriev I.V."/>
        </authorList>
    </citation>
    <scope>NUCLEOTIDE SEQUENCE [LARGE SCALE GENOMIC DNA]</scope>
    <source>
        <strain evidence="9">finn</strain>
    </source>
</reference>
<feature type="domain" description="Amino acid transporter transmembrane" evidence="7">
    <location>
        <begin position="141"/>
        <end position="458"/>
    </location>
</feature>
<dbReference type="PANTHER" id="PTHR16189">
    <property type="entry name" value="TRANSMEMBRANE PROTEIN 104-RELATED"/>
    <property type="match status" value="1"/>
</dbReference>
<evidence type="ECO:0000256" key="1">
    <source>
        <dbReference type="ARBA" id="ARBA00004370"/>
    </source>
</evidence>
<dbReference type="STRING" id="1754191.A0A1Y1VGJ8"/>
<feature type="transmembrane region" description="Helical" evidence="6">
    <location>
        <begin position="135"/>
        <end position="155"/>
    </location>
</feature>
<feature type="transmembrane region" description="Helical" evidence="6">
    <location>
        <begin position="288"/>
        <end position="308"/>
    </location>
</feature>
<feature type="region of interest" description="Disordered" evidence="5">
    <location>
        <begin position="1"/>
        <end position="27"/>
    </location>
</feature>
<feature type="compositionally biased region" description="Basic and acidic residues" evidence="5">
    <location>
        <begin position="825"/>
        <end position="848"/>
    </location>
</feature>
<protein>
    <recommendedName>
        <fullName evidence="7">Amino acid transporter transmembrane domain-containing protein</fullName>
    </recommendedName>
</protein>
<evidence type="ECO:0000256" key="3">
    <source>
        <dbReference type="ARBA" id="ARBA00022989"/>
    </source>
</evidence>
<evidence type="ECO:0000313" key="9">
    <source>
        <dbReference type="Proteomes" id="UP000193719"/>
    </source>
</evidence>
<dbReference type="InterPro" id="IPR013057">
    <property type="entry name" value="AA_transpt_TM"/>
</dbReference>
<evidence type="ECO:0000256" key="2">
    <source>
        <dbReference type="ARBA" id="ARBA00022692"/>
    </source>
</evidence>
<evidence type="ECO:0000313" key="8">
    <source>
        <dbReference type="EMBL" id="ORX55270.1"/>
    </source>
</evidence>
<gene>
    <name evidence="8" type="ORF">BCR36DRAFT_321189</name>
</gene>
<accession>A0A1Y1VGJ8</accession>
<dbReference type="Proteomes" id="UP000193719">
    <property type="component" value="Unassembled WGS sequence"/>
</dbReference>
<dbReference type="Pfam" id="PF01490">
    <property type="entry name" value="Aa_trans"/>
    <property type="match status" value="1"/>
</dbReference>
<feature type="transmembrane region" description="Helical" evidence="6">
    <location>
        <begin position="315"/>
        <end position="336"/>
    </location>
</feature>
<feature type="compositionally biased region" description="Polar residues" evidence="5">
    <location>
        <begin position="1"/>
        <end position="17"/>
    </location>
</feature>
<feature type="compositionally biased region" description="Low complexity" evidence="5">
    <location>
        <begin position="622"/>
        <end position="642"/>
    </location>
</feature>
<feature type="region of interest" description="Disordered" evidence="5">
    <location>
        <begin position="617"/>
        <end position="651"/>
    </location>
</feature>
<reference evidence="8 9" key="1">
    <citation type="submission" date="2016-08" db="EMBL/GenBank/DDBJ databases">
        <title>Genomes of anaerobic fungi encode conserved fungal cellulosomes for biomass hydrolysis.</title>
        <authorList>
            <consortium name="DOE Joint Genome Institute"/>
            <person name="Haitjema C.H."/>
            <person name="Gilmore S.P."/>
            <person name="Henske J.K."/>
            <person name="Solomon K.V."/>
            <person name="De Groot R."/>
            <person name="Kuo A."/>
            <person name="Mondo S.J."/>
            <person name="Salamov A.A."/>
            <person name="Labutti K."/>
            <person name="Zhao Z."/>
            <person name="Chiniquy J."/>
            <person name="Barry K."/>
            <person name="Brewer H.M."/>
            <person name="Purvine S.O."/>
            <person name="Wright A.T."/>
            <person name="Boxma B."/>
            <person name="Van Alen T."/>
            <person name="Hackstein J.H."/>
            <person name="Baker S.E."/>
            <person name="Grigoriev I.V."/>
            <person name="O'Malley M.A."/>
        </authorList>
    </citation>
    <scope>NUCLEOTIDE SEQUENCE [LARGE SCALE GENOMIC DNA]</scope>
    <source>
        <strain evidence="9">finn</strain>
    </source>
</reference>
<feature type="transmembrane region" description="Helical" evidence="6">
    <location>
        <begin position="463"/>
        <end position="481"/>
    </location>
</feature>
<feature type="transmembrane region" description="Helical" evidence="6">
    <location>
        <begin position="356"/>
        <end position="374"/>
    </location>
</feature>
<organism evidence="8 9">
    <name type="scientific">Piromyces finnis</name>
    <dbReference type="NCBI Taxonomy" id="1754191"/>
    <lineage>
        <taxon>Eukaryota</taxon>
        <taxon>Fungi</taxon>
        <taxon>Fungi incertae sedis</taxon>
        <taxon>Chytridiomycota</taxon>
        <taxon>Chytridiomycota incertae sedis</taxon>
        <taxon>Neocallimastigomycetes</taxon>
        <taxon>Neocallimastigales</taxon>
        <taxon>Neocallimastigaceae</taxon>
        <taxon>Piromyces</taxon>
    </lineage>
</organism>
<feature type="transmembrane region" description="Helical" evidence="6">
    <location>
        <begin position="167"/>
        <end position="188"/>
    </location>
</feature>
<comment type="subcellular location">
    <subcellularLocation>
        <location evidence="1">Membrane</location>
    </subcellularLocation>
</comment>
<feature type="compositionally biased region" description="Low complexity" evidence="5">
    <location>
        <begin position="776"/>
        <end position="789"/>
    </location>
</feature>
<keyword evidence="9" id="KW-1185">Reference proteome</keyword>
<evidence type="ECO:0000256" key="5">
    <source>
        <dbReference type="SAM" id="MobiDB-lite"/>
    </source>
</evidence>
<proteinExistence type="predicted"/>
<dbReference type="PANTHER" id="PTHR16189:SF3">
    <property type="entry name" value="AMINO ACID TRANSPORTER TRANSMEMBRANE DOMAIN-CONTAINING PROTEIN"/>
    <property type="match status" value="1"/>
</dbReference>
<sequence length="862" mass="97381">MSSIKPSLTLPSTSMKSPSIDGEETPTINKSVSFIDISGRITNKYNDDINDDVEDAYESDDEGSATLIKRDTTLSSEGINFGRKSTNSSTSSKKGSFLHRKSTTSSNSSISFRIRNSFNIVNRNKTLKKLLDTKTVGFAGGVTLLINGILGPGLIPTPQIFSDAGFIIPTLTFIFFAVFSTICAQFIIEAMQSIPGNKHFQGTVEFSTLINFYFGKKMHVLGQIILYLALQSANISSIIYSAQTMDNFIINIFKKSCGIAVNNGSSSSMFNLYCVDKMAKENSPFGDQFMLVTLGYIATFIFIFPVGFMNLQDNINLQIISFLITMAIFAVWFILFYLNGFNLEYVPFLSSKCQEVVGVVMFNFAFVTTIPSWINIKKKEVSVQKSLWVSTITSVILYVFIGYSAAISFKNEGTLNILSQLSSLNSIGKVTTYIFSIAILMVSIPVFSIIVRNNLVQNKICGYKTATFFSHILPWICVLPFQTGTLINDVINWTSLFFVSAANFIIPIIIYLKCLKFKEELKENHYFNPRQRELLKTIHWQSKTIQGFIDSYPTIKESKLNKKQKEKIYEEEVINNTSCNPNNTDQNIEYKEKIYDNKYNTSSQSLNNYVNEPPNIYLYKPNNDQNSSSNDNSENNNSKSNNLLVPPPTNMLPPSTDITGLTHRPTVLGTLPIHPQFISNYYNGIPDWIPWSPKTFAKICLSIISFIVVCVIGLNIYQVSSTFSNNINNNKSIIGLNNDNKIYNEPNNSYMNNENNNEYDILEENKSSMDSKECDNPNGCYDNNNNNENDIAKDFDAGNYDQEDIDHDNPEDHENNDNLDEDPDKPDSWNDNDNIKIEIIDPENDHYNDNNNDDYNDNNDYD</sequence>
<feature type="compositionally biased region" description="Acidic residues" evidence="5">
    <location>
        <begin position="851"/>
        <end position="862"/>
    </location>
</feature>
<keyword evidence="3 6" id="KW-1133">Transmembrane helix</keyword>
<feature type="transmembrane region" description="Helical" evidence="6">
    <location>
        <begin position="699"/>
        <end position="717"/>
    </location>
</feature>
<feature type="region of interest" description="Disordered" evidence="5">
    <location>
        <begin position="79"/>
        <end position="104"/>
    </location>
</feature>
<evidence type="ECO:0000259" key="7">
    <source>
        <dbReference type="Pfam" id="PF01490"/>
    </source>
</evidence>
<keyword evidence="4 6" id="KW-0472">Membrane</keyword>
<feature type="region of interest" description="Disordered" evidence="5">
    <location>
        <begin position="767"/>
        <end position="862"/>
    </location>
</feature>
<feature type="transmembrane region" description="Helical" evidence="6">
    <location>
        <begin position="493"/>
        <end position="512"/>
    </location>
</feature>
<name>A0A1Y1VGJ8_9FUNG</name>
<comment type="caution">
    <text evidence="8">The sequence shown here is derived from an EMBL/GenBank/DDBJ whole genome shotgun (WGS) entry which is preliminary data.</text>
</comment>